<dbReference type="AlphaFoldDB" id="A0A0E9VBQ8"/>
<reference evidence="1" key="2">
    <citation type="journal article" date="2015" name="Fish Shellfish Immunol.">
        <title>Early steps in the European eel (Anguilla anguilla)-Vibrio vulnificus interaction in the gills: Role of the RtxA13 toxin.</title>
        <authorList>
            <person name="Callol A."/>
            <person name="Pajuelo D."/>
            <person name="Ebbesson L."/>
            <person name="Teles M."/>
            <person name="MacKenzie S."/>
            <person name="Amaro C."/>
        </authorList>
    </citation>
    <scope>NUCLEOTIDE SEQUENCE</scope>
</reference>
<sequence>MLDCDTYIASLQAICGTKFNIFFSKLNICG</sequence>
<reference evidence="1" key="1">
    <citation type="submission" date="2014-11" db="EMBL/GenBank/DDBJ databases">
        <authorList>
            <person name="Amaro Gonzalez C."/>
        </authorList>
    </citation>
    <scope>NUCLEOTIDE SEQUENCE</scope>
</reference>
<evidence type="ECO:0000313" key="1">
    <source>
        <dbReference type="EMBL" id="JAH75487.1"/>
    </source>
</evidence>
<accession>A0A0E9VBQ8</accession>
<dbReference type="EMBL" id="GBXM01033090">
    <property type="protein sequence ID" value="JAH75487.1"/>
    <property type="molecule type" value="Transcribed_RNA"/>
</dbReference>
<name>A0A0E9VBQ8_ANGAN</name>
<organism evidence="1">
    <name type="scientific">Anguilla anguilla</name>
    <name type="common">European freshwater eel</name>
    <name type="synonym">Muraena anguilla</name>
    <dbReference type="NCBI Taxonomy" id="7936"/>
    <lineage>
        <taxon>Eukaryota</taxon>
        <taxon>Metazoa</taxon>
        <taxon>Chordata</taxon>
        <taxon>Craniata</taxon>
        <taxon>Vertebrata</taxon>
        <taxon>Euteleostomi</taxon>
        <taxon>Actinopterygii</taxon>
        <taxon>Neopterygii</taxon>
        <taxon>Teleostei</taxon>
        <taxon>Anguilliformes</taxon>
        <taxon>Anguillidae</taxon>
        <taxon>Anguilla</taxon>
    </lineage>
</organism>
<protein>
    <submittedName>
        <fullName evidence="1">Uncharacterized protein</fullName>
    </submittedName>
</protein>
<proteinExistence type="predicted"/>